<keyword evidence="2" id="KW-1185">Reference proteome</keyword>
<reference evidence="1 2" key="1">
    <citation type="submission" date="2019-05" db="EMBL/GenBank/DDBJ databases">
        <title>Another draft genome of Portunus trituberculatus and its Hox gene families provides insights of decapod evolution.</title>
        <authorList>
            <person name="Jeong J.-H."/>
            <person name="Song I."/>
            <person name="Kim S."/>
            <person name="Choi T."/>
            <person name="Kim D."/>
            <person name="Ryu S."/>
            <person name="Kim W."/>
        </authorList>
    </citation>
    <scope>NUCLEOTIDE SEQUENCE [LARGE SCALE GENOMIC DNA]</scope>
    <source>
        <tissue evidence="1">Muscle</tissue>
    </source>
</reference>
<dbReference type="AlphaFoldDB" id="A0A5B7FNH2"/>
<comment type="caution">
    <text evidence="1">The sequence shown here is derived from an EMBL/GenBank/DDBJ whole genome shotgun (WGS) entry which is preliminary data.</text>
</comment>
<name>A0A5B7FNH2_PORTR</name>
<evidence type="ECO:0000313" key="2">
    <source>
        <dbReference type="Proteomes" id="UP000324222"/>
    </source>
</evidence>
<evidence type="ECO:0000313" key="1">
    <source>
        <dbReference type="EMBL" id="MPC46789.1"/>
    </source>
</evidence>
<dbReference type="Proteomes" id="UP000324222">
    <property type="component" value="Unassembled WGS sequence"/>
</dbReference>
<organism evidence="1 2">
    <name type="scientific">Portunus trituberculatus</name>
    <name type="common">Swimming crab</name>
    <name type="synonym">Neptunus trituberculatus</name>
    <dbReference type="NCBI Taxonomy" id="210409"/>
    <lineage>
        <taxon>Eukaryota</taxon>
        <taxon>Metazoa</taxon>
        <taxon>Ecdysozoa</taxon>
        <taxon>Arthropoda</taxon>
        <taxon>Crustacea</taxon>
        <taxon>Multicrustacea</taxon>
        <taxon>Malacostraca</taxon>
        <taxon>Eumalacostraca</taxon>
        <taxon>Eucarida</taxon>
        <taxon>Decapoda</taxon>
        <taxon>Pleocyemata</taxon>
        <taxon>Brachyura</taxon>
        <taxon>Eubrachyura</taxon>
        <taxon>Portunoidea</taxon>
        <taxon>Portunidae</taxon>
        <taxon>Portuninae</taxon>
        <taxon>Portunus</taxon>
    </lineage>
</organism>
<protein>
    <submittedName>
        <fullName evidence="1">Uncharacterized protein</fullName>
    </submittedName>
</protein>
<dbReference type="EMBL" id="VSRR010007380">
    <property type="protein sequence ID" value="MPC46789.1"/>
    <property type="molecule type" value="Genomic_DNA"/>
</dbReference>
<proteinExistence type="predicted"/>
<accession>A0A5B7FNH2</accession>
<sequence>MESEPRDVRSNDVTLGANETAHNGTKIKVFLAAAEHVKPFILQGYRITRRPTVCMPLPWVPQAVDT</sequence>
<gene>
    <name evidence="1" type="ORF">E2C01_040515</name>
</gene>